<evidence type="ECO:0000313" key="2">
    <source>
        <dbReference type="Proteomes" id="UP000255277"/>
    </source>
</evidence>
<protein>
    <submittedName>
        <fullName evidence="1">Aspartate kinase</fullName>
        <ecNumber evidence="1">2.7.2.4</ecNumber>
    </submittedName>
</protein>
<dbReference type="EC" id="2.7.2.4" evidence="1"/>
<dbReference type="SUPFAM" id="SSF53633">
    <property type="entry name" value="Carbamate kinase-like"/>
    <property type="match status" value="1"/>
</dbReference>
<gene>
    <name evidence="1" type="ORF">NCTC12195_02327</name>
</gene>
<reference evidence="1 2" key="1">
    <citation type="submission" date="2018-06" db="EMBL/GenBank/DDBJ databases">
        <authorList>
            <consortium name="Pathogen Informatics"/>
            <person name="Doyle S."/>
        </authorList>
    </citation>
    <scope>NUCLEOTIDE SEQUENCE [LARGE SCALE GENOMIC DNA]</scope>
    <source>
        <strain evidence="1 2">NCTC12195</strain>
    </source>
</reference>
<organism evidence="1 2">
    <name type="scientific">Staphylococcus gallinarum</name>
    <dbReference type="NCBI Taxonomy" id="1293"/>
    <lineage>
        <taxon>Bacteria</taxon>
        <taxon>Bacillati</taxon>
        <taxon>Bacillota</taxon>
        <taxon>Bacilli</taxon>
        <taxon>Bacillales</taxon>
        <taxon>Staphylococcaceae</taxon>
        <taxon>Staphylococcus</taxon>
    </lineage>
</organism>
<keyword evidence="1" id="KW-0418">Kinase</keyword>
<dbReference type="Proteomes" id="UP000255277">
    <property type="component" value="Unassembled WGS sequence"/>
</dbReference>
<name>A0A380FFE3_STAGA</name>
<dbReference type="GO" id="GO:0004072">
    <property type="term" value="F:aspartate kinase activity"/>
    <property type="evidence" value="ECO:0007669"/>
    <property type="project" value="UniProtKB-EC"/>
</dbReference>
<proteinExistence type="predicted"/>
<keyword evidence="1" id="KW-0808">Transferase</keyword>
<evidence type="ECO:0000313" key="1">
    <source>
        <dbReference type="EMBL" id="SUM32878.1"/>
    </source>
</evidence>
<accession>A0A380FFE3</accession>
<dbReference type="InterPro" id="IPR036393">
    <property type="entry name" value="AceGlu_kinase-like_sf"/>
</dbReference>
<sequence>MLILFLELEMTDSLLSTIDETLETYIATLKEKPARLLDALLSCGENFNAQLIAEYNNSQGIPTRYVSPGEAGYYCHRFYLRMLKF</sequence>
<dbReference type="Gene3D" id="3.40.1160.10">
    <property type="entry name" value="Acetylglutamate kinase-like"/>
    <property type="match status" value="1"/>
</dbReference>
<dbReference type="EMBL" id="UHDK01000001">
    <property type="protein sequence ID" value="SUM32878.1"/>
    <property type="molecule type" value="Genomic_DNA"/>
</dbReference>
<dbReference type="AlphaFoldDB" id="A0A380FFE3"/>